<dbReference type="EMBL" id="LDAU01000007">
    <property type="protein sequence ID" value="KRX11066.1"/>
    <property type="molecule type" value="Genomic_DNA"/>
</dbReference>
<name>A0A0V0R9U2_PSEPJ</name>
<proteinExistence type="predicted"/>
<comment type="caution">
    <text evidence="2">The sequence shown here is derived from an EMBL/GenBank/DDBJ whole genome shotgun (WGS) entry which is preliminary data.</text>
</comment>
<sequence>MSNEETQQVEKYLQQIKIREKQIDSMQDMLTELEQNLKDAKKKCDNDQENFQLLKRQLRLKEQLLKDQLQEKEIIFAKLLTEESLNDKYQQQIIQIQGQKKSFF</sequence>
<reference evidence="2 3" key="1">
    <citation type="journal article" date="2015" name="Sci. Rep.">
        <title>Genome of the facultative scuticociliatosis pathogen Pseudocohnilembus persalinus provides insight into its virulence through horizontal gene transfer.</title>
        <authorList>
            <person name="Xiong J."/>
            <person name="Wang G."/>
            <person name="Cheng J."/>
            <person name="Tian M."/>
            <person name="Pan X."/>
            <person name="Warren A."/>
            <person name="Jiang C."/>
            <person name="Yuan D."/>
            <person name="Miao W."/>
        </authorList>
    </citation>
    <scope>NUCLEOTIDE SEQUENCE [LARGE SCALE GENOMIC DNA]</scope>
    <source>
        <strain evidence="2">36N120E</strain>
    </source>
</reference>
<evidence type="ECO:0000313" key="3">
    <source>
        <dbReference type="Proteomes" id="UP000054937"/>
    </source>
</evidence>
<dbReference type="OMA" id="CDNDQEN"/>
<dbReference type="AlphaFoldDB" id="A0A0V0R9U2"/>
<evidence type="ECO:0000256" key="1">
    <source>
        <dbReference type="SAM" id="Coils"/>
    </source>
</evidence>
<gene>
    <name evidence="2" type="ORF">PPERSA_05175</name>
</gene>
<organism evidence="2 3">
    <name type="scientific">Pseudocohnilembus persalinus</name>
    <name type="common">Ciliate</name>
    <dbReference type="NCBI Taxonomy" id="266149"/>
    <lineage>
        <taxon>Eukaryota</taxon>
        <taxon>Sar</taxon>
        <taxon>Alveolata</taxon>
        <taxon>Ciliophora</taxon>
        <taxon>Intramacronucleata</taxon>
        <taxon>Oligohymenophorea</taxon>
        <taxon>Scuticociliatia</taxon>
        <taxon>Philasterida</taxon>
        <taxon>Pseudocohnilembidae</taxon>
        <taxon>Pseudocohnilembus</taxon>
    </lineage>
</organism>
<accession>A0A0V0R9U2</accession>
<feature type="coiled-coil region" evidence="1">
    <location>
        <begin position="9"/>
        <end position="71"/>
    </location>
</feature>
<keyword evidence="3" id="KW-1185">Reference proteome</keyword>
<evidence type="ECO:0000313" key="2">
    <source>
        <dbReference type="EMBL" id="KRX11066.1"/>
    </source>
</evidence>
<dbReference type="InParanoid" id="A0A0V0R9U2"/>
<dbReference type="Proteomes" id="UP000054937">
    <property type="component" value="Unassembled WGS sequence"/>
</dbReference>
<keyword evidence="1" id="KW-0175">Coiled coil</keyword>
<protein>
    <submittedName>
        <fullName evidence="2">Uncharacterized protein</fullName>
    </submittedName>
</protein>